<evidence type="ECO:0000259" key="1">
    <source>
        <dbReference type="Pfam" id="PF05699"/>
    </source>
</evidence>
<organism evidence="2 3">
    <name type="scientific">Puccinia striiformis f. sp. tritici PST-78</name>
    <dbReference type="NCBI Taxonomy" id="1165861"/>
    <lineage>
        <taxon>Eukaryota</taxon>
        <taxon>Fungi</taxon>
        <taxon>Dikarya</taxon>
        <taxon>Basidiomycota</taxon>
        <taxon>Pucciniomycotina</taxon>
        <taxon>Pucciniomycetes</taxon>
        <taxon>Pucciniales</taxon>
        <taxon>Pucciniaceae</taxon>
        <taxon>Puccinia</taxon>
    </lineage>
</organism>
<evidence type="ECO:0000313" key="3">
    <source>
        <dbReference type="Proteomes" id="UP000054564"/>
    </source>
</evidence>
<dbReference type="InterPro" id="IPR008906">
    <property type="entry name" value="HATC_C_dom"/>
</dbReference>
<dbReference type="AlphaFoldDB" id="A0A0L0VCC0"/>
<dbReference type="Pfam" id="PF05699">
    <property type="entry name" value="Dimer_Tnp_hAT"/>
    <property type="match status" value="1"/>
</dbReference>
<protein>
    <recommendedName>
        <fullName evidence="1">HAT C-terminal dimerisation domain-containing protein</fullName>
    </recommendedName>
</protein>
<evidence type="ECO:0000313" key="2">
    <source>
        <dbReference type="EMBL" id="KNE96923.1"/>
    </source>
</evidence>
<name>A0A0L0VCC0_9BASI</name>
<comment type="caution">
    <text evidence="2">The sequence shown here is derived from an EMBL/GenBank/DDBJ whole genome shotgun (WGS) entry which is preliminary data.</text>
</comment>
<proteinExistence type="predicted"/>
<dbReference type="EMBL" id="AJIL01000075">
    <property type="protein sequence ID" value="KNE96923.1"/>
    <property type="molecule type" value="Genomic_DNA"/>
</dbReference>
<accession>A0A0L0VCC0</accession>
<keyword evidence="3" id="KW-1185">Reference proteome</keyword>
<dbReference type="GO" id="GO:0046983">
    <property type="term" value="F:protein dimerization activity"/>
    <property type="evidence" value="ECO:0007669"/>
    <property type="project" value="InterPro"/>
</dbReference>
<sequence length="79" mass="8784">MEAPVANELTYLSGIYNLHSDHGRSHEFPILALLTRDYLACCATSTSVERCLSAQQIVTLANQEREEKAKKSAIESTEE</sequence>
<gene>
    <name evidence="2" type="ORF">PSTG_09791</name>
</gene>
<reference evidence="3" key="1">
    <citation type="submission" date="2014-03" db="EMBL/GenBank/DDBJ databases">
        <title>The Genome Sequence of Puccinia striiformis f. sp. tritici PST-78.</title>
        <authorList>
            <consortium name="The Broad Institute Genome Sequencing Platform"/>
            <person name="Cuomo C."/>
            <person name="Hulbert S."/>
            <person name="Chen X."/>
            <person name="Walker B."/>
            <person name="Young S.K."/>
            <person name="Zeng Q."/>
            <person name="Gargeya S."/>
            <person name="Fitzgerald M."/>
            <person name="Haas B."/>
            <person name="Abouelleil A."/>
            <person name="Alvarado L."/>
            <person name="Arachchi H.M."/>
            <person name="Berlin A.M."/>
            <person name="Chapman S.B."/>
            <person name="Goldberg J."/>
            <person name="Griggs A."/>
            <person name="Gujja S."/>
            <person name="Hansen M."/>
            <person name="Howarth C."/>
            <person name="Imamovic A."/>
            <person name="Larimer J."/>
            <person name="McCowan C."/>
            <person name="Montmayeur A."/>
            <person name="Murphy C."/>
            <person name="Neiman D."/>
            <person name="Pearson M."/>
            <person name="Priest M."/>
            <person name="Roberts A."/>
            <person name="Saif S."/>
            <person name="Shea T."/>
            <person name="Sisk P."/>
            <person name="Sykes S."/>
            <person name="Wortman J."/>
            <person name="Nusbaum C."/>
            <person name="Birren B."/>
        </authorList>
    </citation>
    <scope>NUCLEOTIDE SEQUENCE [LARGE SCALE GENOMIC DNA]</scope>
    <source>
        <strain evidence="3">race PST-78</strain>
    </source>
</reference>
<feature type="domain" description="HAT C-terminal dimerisation" evidence="1">
    <location>
        <begin position="23"/>
        <end position="78"/>
    </location>
</feature>
<dbReference type="Proteomes" id="UP000054564">
    <property type="component" value="Unassembled WGS sequence"/>
</dbReference>